<dbReference type="InterPro" id="IPR017853">
    <property type="entry name" value="GH"/>
</dbReference>
<dbReference type="InterPro" id="IPR050887">
    <property type="entry name" value="Beta-mannosidase_GH2"/>
</dbReference>
<dbReference type="Pfam" id="PF22666">
    <property type="entry name" value="Glyco_hydro_2_N2"/>
    <property type="match status" value="1"/>
</dbReference>
<evidence type="ECO:0000313" key="10">
    <source>
        <dbReference type="EMBL" id="HIW85903.1"/>
    </source>
</evidence>
<dbReference type="Pfam" id="PF17786">
    <property type="entry name" value="Mannosidase_ig"/>
    <property type="match status" value="1"/>
</dbReference>
<dbReference type="GO" id="GO:0006516">
    <property type="term" value="P:glycoprotein catabolic process"/>
    <property type="evidence" value="ECO:0007669"/>
    <property type="project" value="TreeGrafter"/>
</dbReference>
<dbReference type="GO" id="GO:0004567">
    <property type="term" value="F:beta-mannosidase activity"/>
    <property type="evidence" value="ECO:0007669"/>
    <property type="project" value="UniProtKB-EC"/>
</dbReference>
<dbReference type="SUPFAM" id="SSF49785">
    <property type="entry name" value="Galactose-binding domain-like"/>
    <property type="match status" value="1"/>
</dbReference>
<feature type="domain" description="Mannosidase Ig/CBM-like" evidence="8">
    <location>
        <begin position="626"/>
        <end position="706"/>
    </location>
</feature>
<dbReference type="PANTHER" id="PTHR43730">
    <property type="entry name" value="BETA-MANNOSIDASE"/>
    <property type="match status" value="1"/>
</dbReference>
<dbReference type="InterPro" id="IPR008979">
    <property type="entry name" value="Galactose-bd-like_sf"/>
</dbReference>
<dbReference type="EC" id="3.2.1.25" evidence="3"/>
<dbReference type="InterPro" id="IPR041447">
    <property type="entry name" value="Mannosidase_ig"/>
</dbReference>
<dbReference type="InterPro" id="IPR013783">
    <property type="entry name" value="Ig-like_fold"/>
</dbReference>
<dbReference type="InterPro" id="IPR036156">
    <property type="entry name" value="Beta-gal/glucu_dom_sf"/>
</dbReference>
<feature type="domain" description="Beta-mannosidase-like galactose-binding" evidence="9">
    <location>
        <begin position="10"/>
        <end position="176"/>
    </location>
</feature>
<evidence type="ECO:0000256" key="3">
    <source>
        <dbReference type="ARBA" id="ARBA00012754"/>
    </source>
</evidence>
<dbReference type="Gene3D" id="2.60.40.10">
    <property type="entry name" value="Immunoglobulins"/>
    <property type="match status" value="2"/>
</dbReference>
<comment type="caution">
    <text evidence="10">The sequence shown here is derived from an EMBL/GenBank/DDBJ whole genome shotgun (WGS) entry which is preliminary data.</text>
</comment>
<dbReference type="Proteomes" id="UP000824205">
    <property type="component" value="Unassembled WGS sequence"/>
</dbReference>
<dbReference type="Gene3D" id="2.60.120.260">
    <property type="entry name" value="Galactose-binding domain-like"/>
    <property type="match status" value="1"/>
</dbReference>
<name>A0A9D1UFX5_9FIRM</name>
<proteinExistence type="predicted"/>
<evidence type="ECO:0000256" key="1">
    <source>
        <dbReference type="ARBA" id="ARBA00000829"/>
    </source>
</evidence>
<evidence type="ECO:0000256" key="2">
    <source>
        <dbReference type="ARBA" id="ARBA00004740"/>
    </source>
</evidence>
<dbReference type="Pfam" id="PF17753">
    <property type="entry name" value="Ig_mannosidase"/>
    <property type="match status" value="1"/>
</dbReference>
<keyword evidence="6" id="KW-0326">Glycosidase</keyword>
<comment type="pathway">
    <text evidence="2">Glycan metabolism; N-glycan degradation.</text>
</comment>
<dbReference type="EMBL" id="DXGE01000024">
    <property type="protein sequence ID" value="HIW85903.1"/>
    <property type="molecule type" value="Genomic_DNA"/>
</dbReference>
<sequence length="816" mass="93432">MKELSLDGVWKITLDSTGESVEACTPVTDFNAFYKAGKIKDPFYGTNENDVQCLAETGKSFARRFSVDSDLLGHKNVILSCDMLDTLADIYINSKRIGRSENAYIKFEKDIKDVLHEGENEIKIHFESPVQYITNRQKEKPLPKNNNGTDGAPYIRKPACHFGWDWGINLPVSGILGKTRILAYDGEARDFTVFQKHENGAVTLELTTEPAVNTRGTLIHPDGRQETFDVENGAAVITVTEPELWWTKELSGKDRQPLYTIKIDSVEKRIGLRTIKLDRSKDQYGSNFRFILNGVPVFAKGANVIPPDAMADRIDEKAEQKIIDDCKGANFNMIRIWGGGYYGSDRLYDLCDENGILVWQDFMFACLMYPFYEEAYLGNVLDEVKYNVSRIMHHPSLALWCGNNEIEFMFTYLPKESEIVKWYRKFFYDILPTEIRKYDRVTPYIETSPIGDGFRKNITADKCGDTHMWHVWHGGKNLKYYTKRYTRFMSEYGMESLPSTDCIKQFADENEMNLFSETMLHHQKCLSGNAKMKYYLLERYKEPDRFDDLIYLTGLIQSQCVGNAAQHFRRNKGRCNGSLWWQLNDCWGCPSWSSVDYFGKWKPLMYDAKRFFSPVALSVNDTGKAAEIYLLNDTLQSGDYTVKAKIMDFDGKTLDETVENVYSKAGEPQRAAVISTAGYDKRKHFIMAELYKDGKRIFETTAVLAPERTLALARAKIRIYVQGNSLTLESNTYARSVFIDIAGESTPLSDNSFDLIPGEQKTVYLCADSKIDAKRITVKCVNNIKSSHTEAERIAYRLKFAAQPENIANMFYYTFS</sequence>
<keyword evidence="4" id="KW-0378">Hydrolase</keyword>
<accession>A0A9D1UFX5</accession>
<reference evidence="10" key="1">
    <citation type="journal article" date="2021" name="PeerJ">
        <title>Extensive microbial diversity within the chicken gut microbiome revealed by metagenomics and culture.</title>
        <authorList>
            <person name="Gilroy R."/>
            <person name="Ravi A."/>
            <person name="Getino M."/>
            <person name="Pursley I."/>
            <person name="Horton D.L."/>
            <person name="Alikhan N.F."/>
            <person name="Baker D."/>
            <person name="Gharbi K."/>
            <person name="Hall N."/>
            <person name="Watson M."/>
            <person name="Adriaenssens E.M."/>
            <person name="Foster-Nyarko E."/>
            <person name="Jarju S."/>
            <person name="Secka A."/>
            <person name="Antonio M."/>
            <person name="Oren A."/>
            <person name="Chaudhuri R.R."/>
            <person name="La Ragione R."/>
            <person name="Hildebrand F."/>
            <person name="Pallen M.J."/>
        </authorList>
    </citation>
    <scope>NUCLEOTIDE SEQUENCE</scope>
    <source>
        <strain evidence="10">421</strain>
    </source>
</reference>
<reference evidence="10" key="2">
    <citation type="submission" date="2021-04" db="EMBL/GenBank/DDBJ databases">
        <authorList>
            <person name="Gilroy R."/>
        </authorList>
    </citation>
    <scope>NUCLEOTIDE SEQUENCE</scope>
    <source>
        <strain evidence="10">421</strain>
    </source>
</reference>
<dbReference type="AlphaFoldDB" id="A0A9D1UFX5"/>
<dbReference type="PANTHER" id="PTHR43730:SF1">
    <property type="entry name" value="BETA-MANNOSIDASE"/>
    <property type="match status" value="1"/>
</dbReference>
<evidence type="ECO:0000259" key="7">
    <source>
        <dbReference type="Pfam" id="PF17753"/>
    </source>
</evidence>
<evidence type="ECO:0000259" key="8">
    <source>
        <dbReference type="Pfam" id="PF17786"/>
    </source>
</evidence>
<dbReference type="InterPro" id="IPR041625">
    <property type="entry name" value="Beta-mannosidase_Ig"/>
</dbReference>
<dbReference type="FunFam" id="3.20.20.80:FF:000050">
    <property type="entry name" value="Beta-mannosidase B"/>
    <property type="match status" value="1"/>
</dbReference>
<evidence type="ECO:0000259" key="9">
    <source>
        <dbReference type="Pfam" id="PF22666"/>
    </source>
</evidence>
<evidence type="ECO:0000256" key="5">
    <source>
        <dbReference type="ARBA" id="ARBA00023180"/>
    </source>
</evidence>
<evidence type="ECO:0000256" key="6">
    <source>
        <dbReference type="ARBA" id="ARBA00023295"/>
    </source>
</evidence>
<keyword evidence="5" id="KW-0325">Glycoprotein</keyword>
<organism evidence="10 11">
    <name type="scientific">Candidatus Eubacterium faecipullorum</name>
    <dbReference type="NCBI Taxonomy" id="2838571"/>
    <lineage>
        <taxon>Bacteria</taxon>
        <taxon>Bacillati</taxon>
        <taxon>Bacillota</taxon>
        <taxon>Clostridia</taxon>
        <taxon>Eubacteriales</taxon>
        <taxon>Eubacteriaceae</taxon>
        <taxon>Eubacterium</taxon>
    </lineage>
</organism>
<dbReference type="SUPFAM" id="SSF51445">
    <property type="entry name" value="(Trans)glycosidases"/>
    <property type="match status" value="1"/>
</dbReference>
<dbReference type="SUPFAM" id="SSF49303">
    <property type="entry name" value="beta-Galactosidase/glucuronidase domain"/>
    <property type="match status" value="2"/>
</dbReference>
<dbReference type="InterPro" id="IPR054593">
    <property type="entry name" value="Beta-mannosidase-like_N2"/>
</dbReference>
<dbReference type="Gene3D" id="3.20.20.80">
    <property type="entry name" value="Glycosidases"/>
    <property type="match status" value="1"/>
</dbReference>
<feature type="domain" description="Beta-mannosidase Ig-fold" evidence="7">
    <location>
        <begin position="716"/>
        <end position="779"/>
    </location>
</feature>
<protein>
    <recommendedName>
        <fullName evidence="3">beta-mannosidase</fullName>
        <ecNumber evidence="3">3.2.1.25</ecNumber>
    </recommendedName>
</protein>
<evidence type="ECO:0000313" key="11">
    <source>
        <dbReference type="Proteomes" id="UP000824205"/>
    </source>
</evidence>
<gene>
    <name evidence="10" type="ORF">IAA48_05350</name>
</gene>
<comment type="catalytic activity">
    <reaction evidence="1">
        <text>Hydrolysis of terminal, non-reducing beta-D-mannose residues in beta-D-mannosides.</text>
        <dbReference type="EC" id="3.2.1.25"/>
    </reaction>
</comment>
<evidence type="ECO:0000256" key="4">
    <source>
        <dbReference type="ARBA" id="ARBA00022801"/>
    </source>
</evidence>